<evidence type="ECO:0008006" key="2">
    <source>
        <dbReference type="Google" id="ProtNLM"/>
    </source>
</evidence>
<name>A0A8S5TJT4_9CAUD</name>
<dbReference type="EMBL" id="BK032838">
    <property type="protein sequence ID" value="DAF63323.1"/>
    <property type="molecule type" value="Genomic_DNA"/>
</dbReference>
<sequence length="46" mass="5460">MDILQIGRTTLWKLEKLHRIRPVQKLLPVKRYRLSDIEKMTKGANA</sequence>
<accession>A0A8S5TJT4</accession>
<proteinExistence type="predicted"/>
<organism evidence="1">
    <name type="scientific">Myoviridae sp. ctPJU6</name>
    <dbReference type="NCBI Taxonomy" id="2827684"/>
    <lineage>
        <taxon>Viruses</taxon>
        <taxon>Duplodnaviria</taxon>
        <taxon>Heunggongvirae</taxon>
        <taxon>Uroviricota</taxon>
        <taxon>Caudoviricetes</taxon>
    </lineage>
</organism>
<evidence type="ECO:0000313" key="1">
    <source>
        <dbReference type="EMBL" id="DAF63323.1"/>
    </source>
</evidence>
<protein>
    <recommendedName>
        <fullName evidence="2">Helix-turn-helix domain-containing protein</fullName>
    </recommendedName>
</protein>
<reference evidence="1" key="1">
    <citation type="journal article" date="2021" name="Proc. Natl. Acad. Sci. U.S.A.">
        <title>A Catalog of Tens of Thousands of Viruses from Human Metagenomes Reveals Hidden Associations with Chronic Diseases.</title>
        <authorList>
            <person name="Tisza M.J."/>
            <person name="Buck C.B."/>
        </authorList>
    </citation>
    <scope>NUCLEOTIDE SEQUENCE</scope>
    <source>
        <strain evidence="1">CtPJU6</strain>
    </source>
</reference>